<dbReference type="AlphaFoldDB" id="A0A9P0L8H8"/>
<reference evidence="1" key="1">
    <citation type="submission" date="2022-03" db="EMBL/GenBank/DDBJ databases">
        <authorList>
            <person name="Sayadi A."/>
        </authorList>
    </citation>
    <scope>NUCLEOTIDE SEQUENCE</scope>
</reference>
<keyword evidence="2" id="KW-1185">Reference proteome</keyword>
<evidence type="ECO:0000313" key="1">
    <source>
        <dbReference type="EMBL" id="CAH1987458.1"/>
    </source>
</evidence>
<gene>
    <name evidence="1" type="ORF">ACAOBT_LOCUS17856</name>
</gene>
<name>A0A9P0L8H8_ACAOB</name>
<organism evidence="1 2">
    <name type="scientific">Acanthoscelides obtectus</name>
    <name type="common">Bean weevil</name>
    <name type="synonym">Bruchus obtectus</name>
    <dbReference type="NCBI Taxonomy" id="200917"/>
    <lineage>
        <taxon>Eukaryota</taxon>
        <taxon>Metazoa</taxon>
        <taxon>Ecdysozoa</taxon>
        <taxon>Arthropoda</taxon>
        <taxon>Hexapoda</taxon>
        <taxon>Insecta</taxon>
        <taxon>Pterygota</taxon>
        <taxon>Neoptera</taxon>
        <taxon>Endopterygota</taxon>
        <taxon>Coleoptera</taxon>
        <taxon>Polyphaga</taxon>
        <taxon>Cucujiformia</taxon>
        <taxon>Chrysomeloidea</taxon>
        <taxon>Chrysomelidae</taxon>
        <taxon>Bruchinae</taxon>
        <taxon>Bruchini</taxon>
        <taxon>Acanthoscelides</taxon>
    </lineage>
</organism>
<dbReference type="Proteomes" id="UP001152888">
    <property type="component" value="Unassembled WGS sequence"/>
</dbReference>
<evidence type="ECO:0000313" key="2">
    <source>
        <dbReference type="Proteomes" id="UP001152888"/>
    </source>
</evidence>
<dbReference type="EMBL" id="CAKOFQ010007019">
    <property type="protein sequence ID" value="CAH1987458.1"/>
    <property type="molecule type" value="Genomic_DNA"/>
</dbReference>
<proteinExistence type="predicted"/>
<protein>
    <submittedName>
        <fullName evidence="1">Uncharacterized protein</fullName>
    </submittedName>
</protein>
<accession>A0A9P0L8H8</accession>
<comment type="caution">
    <text evidence="1">The sequence shown here is derived from an EMBL/GenBank/DDBJ whole genome shotgun (WGS) entry which is preliminary data.</text>
</comment>
<sequence>MIIKSILLLQKMTSGEYIFNRRRRHHLLVDPAQEYFYKNHVMLLVSIAET</sequence>